<protein>
    <submittedName>
        <fullName evidence="2">Uncharacterized protein</fullName>
    </submittedName>
</protein>
<dbReference type="AlphaFoldDB" id="A0A813DDD2"/>
<evidence type="ECO:0000256" key="1">
    <source>
        <dbReference type="SAM" id="Phobius"/>
    </source>
</evidence>
<proteinExistence type="predicted"/>
<keyword evidence="1" id="KW-0812">Transmembrane</keyword>
<dbReference type="InterPro" id="IPR025638">
    <property type="entry name" value="DUF4336"/>
</dbReference>
<organism evidence="2 3">
    <name type="scientific">Polarella glacialis</name>
    <name type="common">Dinoflagellate</name>
    <dbReference type="NCBI Taxonomy" id="89957"/>
    <lineage>
        <taxon>Eukaryota</taxon>
        <taxon>Sar</taxon>
        <taxon>Alveolata</taxon>
        <taxon>Dinophyceae</taxon>
        <taxon>Suessiales</taxon>
        <taxon>Suessiaceae</taxon>
        <taxon>Polarella</taxon>
    </lineage>
</organism>
<keyword evidence="3" id="KW-1185">Reference proteome</keyword>
<feature type="transmembrane region" description="Helical" evidence="1">
    <location>
        <begin position="43"/>
        <end position="63"/>
    </location>
</feature>
<evidence type="ECO:0000313" key="3">
    <source>
        <dbReference type="Proteomes" id="UP000654075"/>
    </source>
</evidence>
<reference evidence="2" key="1">
    <citation type="submission" date="2021-02" db="EMBL/GenBank/DDBJ databases">
        <authorList>
            <person name="Dougan E. K."/>
            <person name="Rhodes N."/>
            <person name="Thang M."/>
            <person name="Chan C."/>
        </authorList>
    </citation>
    <scope>NUCLEOTIDE SEQUENCE</scope>
</reference>
<dbReference type="PANTHER" id="PTHR33835">
    <property type="entry name" value="YALI0C07656P"/>
    <property type="match status" value="1"/>
</dbReference>
<dbReference type="Pfam" id="PF14234">
    <property type="entry name" value="DUF4336"/>
    <property type="match status" value="2"/>
</dbReference>
<keyword evidence="1" id="KW-1133">Transmembrane helix</keyword>
<keyword evidence="1" id="KW-0472">Membrane</keyword>
<dbReference type="EMBL" id="CAJNNV010001338">
    <property type="protein sequence ID" value="CAE8584819.1"/>
    <property type="molecule type" value="Genomic_DNA"/>
</dbReference>
<dbReference type="InterPro" id="IPR036866">
    <property type="entry name" value="RibonucZ/Hydroxyglut_hydro"/>
</dbReference>
<feature type="transmembrane region" description="Helical" evidence="1">
    <location>
        <begin position="90"/>
        <end position="110"/>
    </location>
</feature>
<comment type="caution">
    <text evidence="2">The sequence shown here is derived from an EMBL/GenBank/DDBJ whole genome shotgun (WGS) entry which is preliminary data.</text>
</comment>
<name>A0A813DDD2_POLGL</name>
<sequence>MALAFLALPQGQGWPSAPKGPLGEAPGVSAPPSRAADFGARSALGTAVAGISLAGVFALLCSMKRLRRSAKPRSRATLAMEATGSSRREVLACAAAAVLALAPPALVRAADKAEPPTIMRMAADGVYMFDQAYGIPGLGVGANIPIRMTVMSLEGGGYLVYNPCNPTQECMEQLNSAGLADIRYIVLGTVAIEHKYYAPQWAARFPKAEVWISPRTFSWPVDFGPYVPFGGFPSGTPLQKVPKDSSLAPWHSKGVDHLQLTVDYAPRTTFEETVMFHRPSGSFVCTDMLIGLSDEPPEILMRSPYKEGLLWFSRDEALQAVDPNDAQTIRDGYQKSTLLLNNINPRSLLSVAAGDLTVPDQLGLAFKSPQKELGYFGWYPCNWQATDAPCASLDQRLTPSSGSKAVECRPGWRGEWARLAAGVEGTGFMVPSFVAELQISRDPEAVIGFADEIARRWPTIKRVVSSHFTGPLPASSEDVRKAISAVARGPPGPPARTADLSAILNFRDYLEANALIYTPQAGRGQWRAA</sequence>
<gene>
    <name evidence="2" type="ORF">PGLA1383_LOCUS3744</name>
</gene>
<dbReference type="PANTHER" id="PTHR33835:SF2">
    <property type="entry name" value="LYSINE-TRNA LIGASE"/>
    <property type="match status" value="1"/>
</dbReference>
<dbReference type="OrthoDB" id="421671at2759"/>
<evidence type="ECO:0000313" key="2">
    <source>
        <dbReference type="EMBL" id="CAE8584819.1"/>
    </source>
</evidence>
<accession>A0A813DDD2</accession>
<dbReference type="Proteomes" id="UP000654075">
    <property type="component" value="Unassembled WGS sequence"/>
</dbReference>
<dbReference type="SUPFAM" id="SSF56281">
    <property type="entry name" value="Metallo-hydrolase/oxidoreductase"/>
    <property type="match status" value="1"/>
</dbReference>